<organism evidence="2 3">
    <name type="scientific">Entomomonas asaccharolytica</name>
    <dbReference type="NCBI Taxonomy" id="2785331"/>
    <lineage>
        <taxon>Bacteria</taxon>
        <taxon>Pseudomonadati</taxon>
        <taxon>Pseudomonadota</taxon>
        <taxon>Gammaproteobacteria</taxon>
        <taxon>Pseudomonadales</taxon>
        <taxon>Pseudomonadaceae</taxon>
        <taxon>Entomomonas</taxon>
    </lineage>
</organism>
<feature type="region of interest" description="Disordered" evidence="1">
    <location>
        <begin position="240"/>
        <end position="263"/>
    </location>
</feature>
<dbReference type="Proteomes" id="UP000595278">
    <property type="component" value="Chromosome"/>
</dbReference>
<evidence type="ECO:0000313" key="2">
    <source>
        <dbReference type="EMBL" id="QQP86064.1"/>
    </source>
</evidence>
<dbReference type="EMBL" id="CP067393">
    <property type="protein sequence ID" value="QQP86064.1"/>
    <property type="molecule type" value="Genomic_DNA"/>
</dbReference>
<dbReference type="RefSeq" id="WP_201093509.1">
    <property type="nucleotide sequence ID" value="NZ_CP067393.1"/>
</dbReference>
<evidence type="ECO:0000313" key="3">
    <source>
        <dbReference type="Proteomes" id="UP000595278"/>
    </source>
</evidence>
<keyword evidence="3" id="KW-1185">Reference proteome</keyword>
<dbReference type="KEGG" id="eaz:JHT90_02065"/>
<protein>
    <submittedName>
        <fullName evidence="2">Uncharacterized protein</fullName>
    </submittedName>
</protein>
<reference evidence="2 3" key="1">
    <citation type="submission" date="2021-01" db="EMBL/GenBank/DDBJ databases">
        <title>Entomomonas sp. F2A isolated from a house cricket (Acheta domesticus).</title>
        <authorList>
            <person name="Spergser J."/>
            <person name="Busse H.-J."/>
        </authorList>
    </citation>
    <scope>NUCLEOTIDE SEQUENCE [LARGE SCALE GENOMIC DNA]</scope>
    <source>
        <strain evidence="2 3">F2A</strain>
    </source>
</reference>
<accession>A0A974NGH1</accession>
<dbReference type="AlphaFoldDB" id="A0A974NGH1"/>
<sequence>MNQDWILQKKETRRFFSNATWVPLRASINDEQGDIKEIGYVCELFLCASVAFPPEHKEIAEQLSWEDIGISCTAQPYAYKDGYYSSIEQYQYNDKEPIGTHLVFDHPQPVIGESLWVLNPDLIVALRLIKEGNNWVRPEENFVVVIREVLDEKGKQQLIEIKREFLIDYLAARNLSLRLSYYRQRVENVASIENSEYANLINHQEQRDNGRFGLLIRSLNDIFGGSWALFRTWRTDIDEDDDAPVMGPEDDNNTDYEKSQGHRSGFDGVQIEGQFWRDEWIEHQGQSIRVRGDADLNLPQFIVETDGTRMASADLNNEDIGRWLWFRSSVVNELLSFRGFSLDWYTAETGGIRSTSGNRIHFGLNTSDLITVYACDIARLAAWEQHIWAAHNVVPDGKVSSELLEAQVKAQVASTYAVENLLYKVMTMLEHGFRQEYAVSLFSHEIDYPNATKNISRFASRDQASLLRLAKELVRVFSDRLNVRELRNLSTHSNKENLGSNKLLQDVLSQKVGEENARKVFGPIVGAYDMRVGDAHPTSSKIKDAIELAGIDDSKSYMRQGEQLISNFGQSIWLIGKLLFEKPKE</sequence>
<feature type="compositionally biased region" description="Acidic residues" evidence="1">
    <location>
        <begin position="240"/>
        <end position="254"/>
    </location>
</feature>
<proteinExistence type="predicted"/>
<name>A0A974NGH1_9GAMM</name>
<evidence type="ECO:0000256" key="1">
    <source>
        <dbReference type="SAM" id="MobiDB-lite"/>
    </source>
</evidence>
<gene>
    <name evidence="2" type="ORF">JHT90_02065</name>
</gene>